<keyword evidence="3" id="KW-1185">Reference proteome</keyword>
<gene>
    <name evidence="2" type="ORF">MILUP08_42764</name>
</gene>
<dbReference type="EMBL" id="CAIE01000022">
    <property type="protein sequence ID" value="CCH17833.1"/>
    <property type="molecule type" value="Genomic_DNA"/>
</dbReference>
<feature type="compositionally biased region" description="Polar residues" evidence="1">
    <location>
        <begin position="33"/>
        <end position="48"/>
    </location>
</feature>
<reference evidence="3" key="1">
    <citation type="journal article" date="2012" name="J. Bacteriol.">
        <title>Genome Sequence of Micromonospora lupini Lupac 08, Isolated from Root Nodules of Lupinus angustifolius.</title>
        <authorList>
            <person name="Alonso-Vega P."/>
            <person name="Normand P."/>
            <person name="Bacigalupe R."/>
            <person name="Pujic P."/>
            <person name="Lajus A."/>
            <person name="Vallenet D."/>
            <person name="Carro L."/>
            <person name="Coll P."/>
            <person name="Trujillo M.E."/>
        </authorList>
    </citation>
    <scope>NUCLEOTIDE SEQUENCE [LARGE SCALE GENOMIC DNA]</scope>
    <source>
        <strain evidence="3">Lupac 08</strain>
    </source>
</reference>
<evidence type="ECO:0000313" key="3">
    <source>
        <dbReference type="Proteomes" id="UP000003448"/>
    </source>
</evidence>
<evidence type="ECO:0000256" key="1">
    <source>
        <dbReference type="SAM" id="MobiDB-lite"/>
    </source>
</evidence>
<dbReference type="RefSeq" id="WP_007458777.1">
    <property type="nucleotide sequence ID" value="NZ_HF570108.1"/>
</dbReference>
<comment type="caution">
    <text evidence="2">The sequence shown here is derived from an EMBL/GenBank/DDBJ whole genome shotgun (WGS) entry which is preliminary data.</text>
</comment>
<feature type="region of interest" description="Disordered" evidence="1">
    <location>
        <begin position="30"/>
        <end position="82"/>
    </location>
</feature>
<organism evidence="2 3">
    <name type="scientific">Micromonospora lupini str. Lupac 08</name>
    <dbReference type="NCBI Taxonomy" id="1150864"/>
    <lineage>
        <taxon>Bacteria</taxon>
        <taxon>Bacillati</taxon>
        <taxon>Actinomycetota</taxon>
        <taxon>Actinomycetes</taxon>
        <taxon>Micromonosporales</taxon>
        <taxon>Micromonosporaceae</taxon>
        <taxon>Micromonospora</taxon>
    </lineage>
</organism>
<evidence type="ECO:0000313" key="2">
    <source>
        <dbReference type="EMBL" id="CCH17833.1"/>
    </source>
</evidence>
<accession>I0L1Y6</accession>
<proteinExistence type="predicted"/>
<name>I0L1Y6_9ACTN</name>
<protein>
    <submittedName>
        <fullName evidence="2">Uncharacterized protein</fullName>
    </submittedName>
</protein>
<dbReference type="AlphaFoldDB" id="I0L1Y6"/>
<dbReference type="Proteomes" id="UP000003448">
    <property type="component" value="Unassembled WGS sequence"/>
</dbReference>
<sequence length="117" mass="13096">MTQEDSPGPSAGDSVRLQAWIVALDDETLDSPYANQRQPAHQQRLTRNQETKMPPHPKTQMKRQVRAFQGEQAGGQSSMRLPPTKIIRYRMLPPLPEKIFIFPGQSVGTAGFEPTTP</sequence>